<dbReference type="FunCoup" id="A0A6J2XMZ4">
    <property type="interactions" value="386"/>
</dbReference>
<organism evidence="2 3">
    <name type="scientific">Sitophilus oryzae</name>
    <name type="common">Rice weevil</name>
    <name type="synonym">Curculio oryzae</name>
    <dbReference type="NCBI Taxonomy" id="7048"/>
    <lineage>
        <taxon>Eukaryota</taxon>
        <taxon>Metazoa</taxon>
        <taxon>Ecdysozoa</taxon>
        <taxon>Arthropoda</taxon>
        <taxon>Hexapoda</taxon>
        <taxon>Insecta</taxon>
        <taxon>Pterygota</taxon>
        <taxon>Neoptera</taxon>
        <taxon>Endopterygota</taxon>
        <taxon>Coleoptera</taxon>
        <taxon>Polyphaga</taxon>
        <taxon>Cucujiformia</taxon>
        <taxon>Curculionidae</taxon>
        <taxon>Dryophthorinae</taxon>
        <taxon>Sitophilus</taxon>
    </lineage>
</organism>
<dbReference type="RefSeq" id="XP_030752436.1">
    <property type="nucleotide sequence ID" value="XM_030896576.1"/>
</dbReference>
<dbReference type="PANTHER" id="PTHR10174">
    <property type="entry name" value="ALPHA-TOCOPHEROL TRANSFER PROTEIN-RELATED"/>
    <property type="match status" value="1"/>
</dbReference>
<gene>
    <name evidence="3" type="primary">LOC115879662</name>
</gene>
<name>A0A6J2XMZ4_SITOR</name>
<dbReference type="GO" id="GO:1902936">
    <property type="term" value="F:phosphatidylinositol bisphosphate binding"/>
    <property type="evidence" value="ECO:0007669"/>
    <property type="project" value="TreeGrafter"/>
</dbReference>
<dbReference type="InterPro" id="IPR036273">
    <property type="entry name" value="CRAL/TRIO_N_dom_sf"/>
</dbReference>
<keyword evidence="2" id="KW-1185">Reference proteome</keyword>
<evidence type="ECO:0000313" key="3">
    <source>
        <dbReference type="RefSeq" id="XP_030752436.1"/>
    </source>
</evidence>
<accession>A0A6J2XMZ4</accession>
<dbReference type="SUPFAM" id="SSF52087">
    <property type="entry name" value="CRAL/TRIO domain"/>
    <property type="match status" value="1"/>
</dbReference>
<dbReference type="GO" id="GO:0016020">
    <property type="term" value="C:membrane"/>
    <property type="evidence" value="ECO:0007669"/>
    <property type="project" value="TreeGrafter"/>
</dbReference>
<dbReference type="Gene3D" id="3.40.525.10">
    <property type="entry name" value="CRAL-TRIO lipid binding domain"/>
    <property type="match status" value="1"/>
</dbReference>
<evidence type="ECO:0000259" key="1">
    <source>
        <dbReference type="PROSITE" id="PS50191"/>
    </source>
</evidence>
<dbReference type="SUPFAM" id="SSF46938">
    <property type="entry name" value="CRAL/TRIO N-terminal domain"/>
    <property type="match status" value="1"/>
</dbReference>
<dbReference type="InterPro" id="IPR036865">
    <property type="entry name" value="CRAL-TRIO_dom_sf"/>
</dbReference>
<dbReference type="PANTHER" id="PTHR10174:SF212">
    <property type="entry name" value="MIP26555P1"/>
    <property type="match status" value="1"/>
</dbReference>
<dbReference type="AlphaFoldDB" id="A0A6J2XMZ4"/>
<dbReference type="OrthoDB" id="75724at2759"/>
<sequence>MTLPPFALDLAPASEETKAIAVKELRETPEVVQKAIEELRVLLKNDPSIYFKDTDEVLIMYLRPVKFYPESAHKLMKRIADFKEKHKNLLDNLLPEQEKEAFTQYDVVNVLKDRDDKGRRVLIVHCGSIWDPSKVNTDQMFRLFYLIHEAALLEEETQIRGVVVIMDFDGLGMKQIKALTPAFSMKLLGFIQDAMPLRLKEVHMVKQPFIFKMVWAIFKPFIGEKLGKRIHFHGSNMSSLHKFMAPTHLPKDYGGVLPEIDYTGKEWYPCIESHVDHIKMLNTFGLVKK</sequence>
<dbReference type="CDD" id="cd00170">
    <property type="entry name" value="SEC14"/>
    <property type="match status" value="1"/>
</dbReference>
<dbReference type="PROSITE" id="PS50191">
    <property type="entry name" value="CRAL_TRIO"/>
    <property type="match status" value="1"/>
</dbReference>
<dbReference type="Gene3D" id="1.20.5.1200">
    <property type="entry name" value="Alpha-tocopherol transfer"/>
    <property type="match status" value="1"/>
</dbReference>
<dbReference type="Gene3D" id="1.10.8.20">
    <property type="entry name" value="N-terminal domain of phosphatidylinositol transfer protein sec14p"/>
    <property type="match status" value="1"/>
</dbReference>
<dbReference type="InterPro" id="IPR001251">
    <property type="entry name" value="CRAL-TRIO_dom"/>
</dbReference>
<dbReference type="GeneID" id="115879662"/>
<feature type="domain" description="CRAL-TRIO" evidence="1">
    <location>
        <begin position="98"/>
        <end position="261"/>
    </location>
</feature>
<dbReference type="Pfam" id="PF00650">
    <property type="entry name" value="CRAL_TRIO"/>
    <property type="match status" value="1"/>
</dbReference>
<dbReference type="SMART" id="SM00516">
    <property type="entry name" value="SEC14"/>
    <property type="match status" value="1"/>
</dbReference>
<proteinExistence type="predicted"/>
<dbReference type="KEGG" id="soy:115879662"/>
<reference evidence="3" key="1">
    <citation type="submission" date="2025-08" db="UniProtKB">
        <authorList>
            <consortium name="RefSeq"/>
        </authorList>
    </citation>
    <scope>IDENTIFICATION</scope>
    <source>
        <tissue evidence="3">Gonads</tissue>
    </source>
</reference>
<evidence type="ECO:0000313" key="2">
    <source>
        <dbReference type="Proteomes" id="UP000504635"/>
    </source>
</evidence>
<dbReference type="PRINTS" id="PR00180">
    <property type="entry name" value="CRETINALDHBP"/>
</dbReference>
<protein>
    <submittedName>
        <fullName evidence="3">Alpha-tocopherol transfer protein-like</fullName>
    </submittedName>
</protein>
<dbReference type="Proteomes" id="UP000504635">
    <property type="component" value="Unplaced"/>
</dbReference>
<dbReference type="InParanoid" id="A0A6J2XMZ4"/>